<dbReference type="PANTHER" id="PTHR45348:SF2">
    <property type="entry name" value="ZINC-TYPE ALCOHOL DEHYDROGENASE-LIKE PROTEIN C2E1P3.01"/>
    <property type="match status" value="1"/>
</dbReference>
<dbReference type="SMART" id="SM00829">
    <property type="entry name" value="PKS_ER"/>
    <property type="match status" value="1"/>
</dbReference>
<evidence type="ECO:0000256" key="3">
    <source>
        <dbReference type="ARBA" id="ARBA00023002"/>
    </source>
</evidence>
<dbReference type="PANTHER" id="PTHR45348">
    <property type="entry name" value="HYPOTHETICAL OXIDOREDUCTASE (EUROFUNG)"/>
    <property type="match status" value="1"/>
</dbReference>
<dbReference type="SUPFAM" id="SSF50129">
    <property type="entry name" value="GroES-like"/>
    <property type="match status" value="1"/>
</dbReference>
<comment type="similarity">
    <text evidence="1">Belongs to the zinc-containing alcohol dehydrogenase family.</text>
</comment>
<organism evidence="5 6">
    <name type="scientific">Viridothelium virens</name>
    <name type="common">Speckled blister lichen</name>
    <name type="synonym">Trypethelium virens</name>
    <dbReference type="NCBI Taxonomy" id="1048519"/>
    <lineage>
        <taxon>Eukaryota</taxon>
        <taxon>Fungi</taxon>
        <taxon>Dikarya</taxon>
        <taxon>Ascomycota</taxon>
        <taxon>Pezizomycotina</taxon>
        <taxon>Dothideomycetes</taxon>
        <taxon>Dothideomycetes incertae sedis</taxon>
        <taxon>Trypetheliales</taxon>
        <taxon>Trypetheliaceae</taxon>
        <taxon>Viridothelium</taxon>
    </lineage>
</organism>
<dbReference type="Proteomes" id="UP000800092">
    <property type="component" value="Unassembled WGS sequence"/>
</dbReference>
<dbReference type="GO" id="GO:0016651">
    <property type="term" value="F:oxidoreductase activity, acting on NAD(P)H"/>
    <property type="evidence" value="ECO:0007669"/>
    <property type="project" value="InterPro"/>
</dbReference>
<dbReference type="CDD" id="cd08249">
    <property type="entry name" value="enoyl_reductase_like"/>
    <property type="match status" value="1"/>
</dbReference>
<dbReference type="Gene3D" id="3.90.180.10">
    <property type="entry name" value="Medium-chain alcohol dehydrogenases, catalytic domain"/>
    <property type="match status" value="1"/>
</dbReference>
<evidence type="ECO:0000313" key="6">
    <source>
        <dbReference type="Proteomes" id="UP000800092"/>
    </source>
</evidence>
<reference evidence="5" key="1">
    <citation type="journal article" date="2020" name="Stud. Mycol.">
        <title>101 Dothideomycetes genomes: a test case for predicting lifestyles and emergence of pathogens.</title>
        <authorList>
            <person name="Haridas S."/>
            <person name="Albert R."/>
            <person name="Binder M."/>
            <person name="Bloem J."/>
            <person name="Labutti K."/>
            <person name="Salamov A."/>
            <person name="Andreopoulos B."/>
            <person name="Baker S."/>
            <person name="Barry K."/>
            <person name="Bills G."/>
            <person name="Bluhm B."/>
            <person name="Cannon C."/>
            <person name="Castanera R."/>
            <person name="Culley D."/>
            <person name="Daum C."/>
            <person name="Ezra D."/>
            <person name="Gonzalez J."/>
            <person name="Henrissat B."/>
            <person name="Kuo A."/>
            <person name="Liang C."/>
            <person name="Lipzen A."/>
            <person name="Lutzoni F."/>
            <person name="Magnuson J."/>
            <person name="Mondo S."/>
            <person name="Nolan M."/>
            <person name="Ohm R."/>
            <person name="Pangilinan J."/>
            <person name="Park H.-J."/>
            <person name="Ramirez L."/>
            <person name="Alfaro M."/>
            <person name="Sun H."/>
            <person name="Tritt A."/>
            <person name="Yoshinaga Y."/>
            <person name="Zwiers L.-H."/>
            <person name="Turgeon B."/>
            <person name="Goodwin S."/>
            <person name="Spatafora J."/>
            <person name="Crous P."/>
            <person name="Grigoriev I."/>
        </authorList>
    </citation>
    <scope>NUCLEOTIDE SEQUENCE</scope>
    <source>
        <strain evidence="5">Tuck. ex Michener</strain>
    </source>
</reference>
<gene>
    <name evidence="5" type="ORF">EV356DRAFT_483263</name>
</gene>
<evidence type="ECO:0000256" key="2">
    <source>
        <dbReference type="ARBA" id="ARBA00011245"/>
    </source>
</evidence>
<dbReference type="Gene3D" id="3.40.50.720">
    <property type="entry name" value="NAD(P)-binding Rossmann-like Domain"/>
    <property type="match status" value="1"/>
</dbReference>
<evidence type="ECO:0000256" key="1">
    <source>
        <dbReference type="ARBA" id="ARBA00008072"/>
    </source>
</evidence>
<keyword evidence="3" id="KW-0560">Oxidoreductase</keyword>
<proteinExistence type="inferred from homology"/>
<dbReference type="Pfam" id="PF08240">
    <property type="entry name" value="ADH_N"/>
    <property type="match status" value="1"/>
</dbReference>
<dbReference type="InterPro" id="IPR013154">
    <property type="entry name" value="ADH-like_N"/>
</dbReference>
<comment type="subunit">
    <text evidence="2">Monomer.</text>
</comment>
<dbReference type="InterPro" id="IPR036291">
    <property type="entry name" value="NAD(P)-bd_dom_sf"/>
</dbReference>
<sequence>MSNQAAWMKKEKANLVVDTAEFPVPESNELLVKNAVIGLNPIEAKIQKLSLIPIPYPNILGLSFAGTVEKVGSSVTAFKPGDRVAVERSSAMGMKPTSGAYQKYVIADSRTTSKLEDNTTFEAGAATIVNLATAAVALGISLKLDRPNPTGPNPANKAKKVLIYGGSSSVGGFAINFAISAGYTVITTSSPANSATVNSLQPARVIDHTQPAETIVAELKAAGPYDAVFDTIGLPTVTTILGQVLAETGGEYYTTIPPFGPPNLPANVQRRMESYPSIMERPEYEEFREWFYGSLGQYLGTGRADKLLAPEKIEKIAGGLGGLQGALDKLDKGVSGKKLVVEL</sequence>
<dbReference type="InterPro" id="IPR011032">
    <property type="entry name" value="GroES-like_sf"/>
</dbReference>
<feature type="domain" description="Enoyl reductase (ER)" evidence="4">
    <location>
        <begin position="12"/>
        <end position="340"/>
    </location>
</feature>
<evidence type="ECO:0000313" key="5">
    <source>
        <dbReference type="EMBL" id="KAF2235824.1"/>
    </source>
</evidence>
<dbReference type="SUPFAM" id="SSF51735">
    <property type="entry name" value="NAD(P)-binding Rossmann-fold domains"/>
    <property type="match status" value="1"/>
</dbReference>
<accession>A0A6A6HCH4</accession>
<protein>
    <submittedName>
        <fullName evidence="5">GroES-like protein</fullName>
    </submittedName>
</protein>
<dbReference type="InterPro" id="IPR047122">
    <property type="entry name" value="Trans-enoyl_RdTase-like"/>
</dbReference>
<dbReference type="AlphaFoldDB" id="A0A6A6HCH4"/>
<evidence type="ECO:0000259" key="4">
    <source>
        <dbReference type="SMART" id="SM00829"/>
    </source>
</evidence>
<dbReference type="EMBL" id="ML991789">
    <property type="protein sequence ID" value="KAF2235824.1"/>
    <property type="molecule type" value="Genomic_DNA"/>
</dbReference>
<dbReference type="OrthoDB" id="3509362at2759"/>
<keyword evidence="6" id="KW-1185">Reference proteome</keyword>
<name>A0A6A6HCH4_VIRVR</name>
<dbReference type="InterPro" id="IPR020843">
    <property type="entry name" value="ER"/>
</dbReference>